<comment type="cofactor">
    <cofactor evidence="1 14">
        <name>Mg(2+)</name>
        <dbReference type="ChEBI" id="CHEBI:18420"/>
    </cofactor>
</comment>
<feature type="compositionally biased region" description="Basic and acidic residues" evidence="15">
    <location>
        <begin position="101"/>
        <end position="110"/>
    </location>
</feature>
<dbReference type="GO" id="GO:0008821">
    <property type="term" value="F:crossover junction DNA endonuclease activity"/>
    <property type="evidence" value="ECO:0007669"/>
    <property type="project" value="UniProtKB-UniRule"/>
</dbReference>
<dbReference type="EMBL" id="CAJVRC010000839">
    <property type="protein sequence ID" value="CAG8888081.1"/>
    <property type="molecule type" value="Genomic_DNA"/>
</dbReference>
<evidence type="ECO:0000256" key="3">
    <source>
        <dbReference type="ARBA" id="ARBA00010015"/>
    </source>
</evidence>
<feature type="compositionally biased region" description="Polar residues" evidence="15">
    <location>
        <begin position="224"/>
        <end position="244"/>
    </location>
</feature>
<feature type="region of interest" description="Disordered" evidence="15">
    <location>
        <begin position="222"/>
        <end position="244"/>
    </location>
</feature>
<evidence type="ECO:0000256" key="1">
    <source>
        <dbReference type="ARBA" id="ARBA00001946"/>
    </source>
</evidence>
<gene>
    <name evidence="17" type="ORF">PEGY_LOCUS1328</name>
</gene>
<dbReference type="Gene3D" id="1.10.10.10">
    <property type="entry name" value="Winged helix-like DNA-binding domain superfamily/Winged helix DNA-binding domain"/>
    <property type="match status" value="1"/>
</dbReference>
<dbReference type="GO" id="GO:0048476">
    <property type="term" value="C:Holliday junction resolvase complex"/>
    <property type="evidence" value="ECO:0007669"/>
    <property type="project" value="UniProtKB-UniRule"/>
</dbReference>
<evidence type="ECO:0000256" key="9">
    <source>
        <dbReference type="ARBA" id="ARBA00022842"/>
    </source>
</evidence>
<dbReference type="GO" id="GO:0005634">
    <property type="term" value="C:nucleus"/>
    <property type="evidence" value="ECO:0007669"/>
    <property type="project" value="UniProtKB-SubCell"/>
</dbReference>
<dbReference type="EC" id="3.1.22.-" evidence="14"/>
<evidence type="ECO:0000256" key="11">
    <source>
        <dbReference type="ARBA" id="ARBA00023204"/>
    </source>
</evidence>
<dbReference type="InterPro" id="IPR047417">
    <property type="entry name" value="WHD_MUS81"/>
</dbReference>
<dbReference type="InterPro" id="IPR047416">
    <property type="entry name" value="XPF_nuclease_Mus81"/>
</dbReference>
<dbReference type="OrthoDB" id="5963188at2759"/>
<dbReference type="GO" id="GO:0031573">
    <property type="term" value="P:mitotic intra-S DNA damage checkpoint signaling"/>
    <property type="evidence" value="ECO:0007669"/>
    <property type="project" value="TreeGrafter"/>
</dbReference>
<dbReference type="Pfam" id="PF21136">
    <property type="entry name" value="WHD_MUS81"/>
    <property type="match status" value="1"/>
</dbReference>
<evidence type="ECO:0000256" key="6">
    <source>
        <dbReference type="ARBA" id="ARBA00022759"/>
    </source>
</evidence>
<keyword evidence="9 14" id="KW-0460">Magnesium</keyword>
<dbReference type="InterPro" id="IPR011335">
    <property type="entry name" value="Restrct_endonuc-II-like"/>
</dbReference>
<keyword evidence="8 14" id="KW-0378">Hydrolase</keyword>
<dbReference type="SUPFAM" id="SSF52980">
    <property type="entry name" value="Restriction endonuclease-like"/>
    <property type="match status" value="1"/>
</dbReference>
<dbReference type="InterPro" id="IPR027421">
    <property type="entry name" value="DNA_pol_lamdba_lyase_dom_sf"/>
</dbReference>
<evidence type="ECO:0000256" key="15">
    <source>
        <dbReference type="SAM" id="MobiDB-lite"/>
    </source>
</evidence>
<dbReference type="GO" id="GO:0006308">
    <property type="term" value="P:DNA catabolic process"/>
    <property type="evidence" value="ECO:0007669"/>
    <property type="project" value="UniProtKB-UniRule"/>
</dbReference>
<dbReference type="Gene3D" id="1.10.150.110">
    <property type="entry name" value="DNA polymerase beta, N-terminal domain-like"/>
    <property type="match status" value="1"/>
</dbReference>
<comment type="similarity">
    <text evidence="3 14">Belongs to the XPF family.</text>
</comment>
<proteinExistence type="inferred from homology"/>
<evidence type="ECO:0000313" key="17">
    <source>
        <dbReference type="EMBL" id="CAG8888081.1"/>
    </source>
</evidence>
<dbReference type="Pfam" id="PF02732">
    <property type="entry name" value="ERCC4"/>
    <property type="match status" value="1"/>
</dbReference>
<organism evidence="17 18">
    <name type="scientific">Penicillium egyptiacum</name>
    <dbReference type="NCBI Taxonomy" id="1303716"/>
    <lineage>
        <taxon>Eukaryota</taxon>
        <taxon>Fungi</taxon>
        <taxon>Dikarya</taxon>
        <taxon>Ascomycota</taxon>
        <taxon>Pezizomycotina</taxon>
        <taxon>Eurotiomycetes</taxon>
        <taxon>Eurotiomycetidae</taxon>
        <taxon>Eurotiales</taxon>
        <taxon>Aspergillaceae</taxon>
        <taxon>Penicillium</taxon>
    </lineage>
</organism>
<keyword evidence="13" id="KW-0469">Meiosis</keyword>
<comment type="subcellular location">
    <subcellularLocation>
        <location evidence="2 14">Nucleus</location>
    </subcellularLocation>
</comment>
<name>A0A9W4P343_9EURO</name>
<dbReference type="AlphaFoldDB" id="A0A9W4P343"/>
<dbReference type="CDD" id="cd21036">
    <property type="entry name" value="WH_MUS81"/>
    <property type="match status" value="1"/>
</dbReference>
<dbReference type="InterPro" id="IPR036388">
    <property type="entry name" value="WH-like_DNA-bd_sf"/>
</dbReference>
<dbReference type="CDD" id="cd20074">
    <property type="entry name" value="XPF_nuclease_Mus81"/>
    <property type="match status" value="1"/>
</dbReference>
<dbReference type="FunFam" id="3.40.50.10130:FF:000003">
    <property type="entry name" value="Crossover junction endonuclease MUS81"/>
    <property type="match status" value="1"/>
</dbReference>
<evidence type="ECO:0000259" key="16">
    <source>
        <dbReference type="SMART" id="SM00891"/>
    </source>
</evidence>
<dbReference type="Pfam" id="PF14716">
    <property type="entry name" value="HHH_8"/>
    <property type="match status" value="1"/>
</dbReference>
<dbReference type="SMART" id="SM00891">
    <property type="entry name" value="ERCC4"/>
    <property type="match status" value="1"/>
</dbReference>
<dbReference type="PANTHER" id="PTHR13451">
    <property type="entry name" value="CLASS II CROSSOVER JUNCTION ENDONUCLEASE MUS81"/>
    <property type="match status" value="1"/>
</dbReference>
<dbReference type="InterPro" id="IPR006166">
    <property type="entry name" value="ERCC4_domain"/>
</dbReference>
<dbReference type="GO" id="GO:0048257">
    <property type="term" value="F:3'-flap endonuclease activity"/>
    <property type="evidence" value="ECO:0007669"/>
    <property type="project" value="TreeGrafter"/>
</dbReference>
<feature type="domain" description="ERCC4" evidence="16">
    <location>
        <begin position="288"/>
        <end position="394"/>
    </location>
</feature>
<evidence type="ECO:0000256" key="13">
    <source>
        <dbReference type="ARBA" id="ARBA00023254"/>
    </source>
</evidence>
<comment type="caution">
    <text evidence="17">The sequence shown here is derived from an EMBL/GenBank/DDBJ whole genome shotgun (WGS) entry which is preliminary data.</text>
</comment>
<keyword evidence="18" id="KW-1185">Reference proteome</keyword>
<comment type="subunit">
    <text evidence="14">Interacts with EME1.</text>
</comment>
<evidence type="ECO:0000256" key="7">
    <source>
        <dbReference type="ARBA" id="ARBA00022763"/>
    </source>
</evidence>
<accession>A0A9W4P343</accession>
<protein>
    <recommendedName>
        <fullName evidence="14">Crossover junction endonuclease MUS81</fullName>
        <ecNumber evidence="14">3.1.22.-</ecNumber>
    </recommendedName>
</protein>
<dbReference type="FunFam" id="1.10.10.10:FF:000307">
    <property type="entry name" value="Crossover junction endonuclease MUS81"/>
    <property type="match status" value="1"/>
</dbReference>
<keyword evidence="4 14" id="KW-0540">Nuclease</keyword>
<dbReference type="Proteomes" id="UP001154252">
    <property type="component" value="Unassembled WGS sequence"/>
</dbReference>
<dbReference type="Gene3D" id="1.10.150.670">
    <property type="entry name" value="Crossover junction endonuclease EME1, DNA-binding domain"/>
    <property type="match status" value="1"/>
</dbReference>
<keyword evidence="7 14" id="KW-0227">DNA damage</keyword>
<evidence type="ECO:0000256" key="4">
    <source>
        <dbReference type="ARBA" id="ARBA00022722"/>
    </source>
</evidence>
<keyword evidence="6 14" id="KW-0255">Endonuclease</keyword>
<keyword evidence="10 14" id="KW-0233">DNA recombination</keyword>
<dbReference type="Gene3D" id="3.40.50.10130">
    <property type="match status" value="1"/>
</dbReference>
<evidence type="ECO:0000256" key="8">
    <source>
        <dbReference type="ARBA" id="ARBA00022801"/>
    </source>
</evidence>
<evidence type="ECO:0000256" key="10">
    <source>
        <dbReference type="ARBA" id="ARBA00023172"/>
    </source>
</evidence>
<sequence length="606" mass="68146">MSEECANPLLLGWIKEWLDQARERNSKGVTVYASLGALRERLYLTSYRYKKAYESMKACPLEFQHPSQAQQLNGLGPKLCDRLTDRLKAHCQENGLPMPEPPEKGGKRTSEGGVDQPAKKPRKAKPYVPTLRSGPYALMLGLGTQDENASQGMTKAHLIEVAQPYCDSSFTAPPDPTKFYTAWNSMKTLLQKDLVYEHGRPLRKYLLSEEGWEVAKRLQKTLPGATQTARSGSQATTTTESQQGALATELDSLQQEDDPSADVQENLSEQDIANIEPIFFPPKSFTIQLILDTREVRTSTDRDYISGELMKQGITPQVRALEVGDAMWVAKCHDPNFLVRHGEEGDEVMLDWIVERKRLDDLIGSIKDGRFHEQKFRLRRSGIKNVIYLIEEFAFTHPDPTSGSAAQYQEMVASAIASTQVVNQYFIKKTKHLDESIRYLARMTLLLRKMYGVEDAPSTGVADSNVNRSTVTPSPVSKIGLIPGRRLSTDSYLTILDNLRSRDPSITYGVSFVTFSALTSKSDVLTLRDVFLKMLMCIRGVTGEKALEIQQIWPTPRHLVDAYMALEPKERETMIATRMSEVVGRKKVAKDLSKRIAEVWGKANLY</sequence>
<dbReference type="InterPro" id="IPR033309">
    <property type="entry name" value="Mus81"/>
</dbReference>
<keyword evidence="5 14" id="KW-0479">Metal-binding</keyword>
<evidence type="ECO:0000313" key="18">
    <source>
        <dbReference type="Proteomes" id="UP001154252"/>
    </source>
</evidence>
<dbReference type="GO" id="GO:0046872">
    <property type="term" value="F:metal ion binding"/>
    <property type="evidence" value="ECO:0007669"/>
    <property type="project" value="UniProtKB-UniRule"/>
</dbReference>
<evidence type="ECO:0000256" key="2">
    <source>
        <dbReference type="ARBA" id="ARBA00004123"/>
    </source>
</evidence>
<evidence type="ECO:0000256" key="12">
    <source>
        <dbReference type="ARBA" id="ARBA00023242"/>
    </source>
</evidence>
<reference evidence="17" key="1">
    <citation type="submission" date="2021-07" db="EMBL/GenBank/DDBJ databases">
        <authorList>
            <person name="Branca A.L. A."/>
        </authorList>
    </citation>
    <scope>NUCLEOTIDE SEQUENCE</scope>
</reference>
<dbReference type="SUPFAM" id="SSF47802">
    <property type="entry name" value="DNA polymerase beta, N-terminal domain-like"/>
    <property type="match status" value="1"/>
</dbReference>
<dbReference type="GO" id="GO:0000712">
    <property type="term" value="P:resolution of meiotic recombination intermediates"/>
    <property type="evidence" value="ECO:0007669"/>
    <property type="project" value="UniProtKB-ARBA"/>
</dbReference>
<evidence type="ECO:0000256" key="5">
    <source>
        <dbReference type="ARBA" id="ARBA00022723"/>
    </source>
</evidence>
<keyword evidence="12 14" id="KW-0539">Nucleus</keyword>
<dbReference type="InterPro" id="IPR010996">
    <property type="entry name" value="HHH_MUS81"/>
</dbReference>
<evidence type="ECO:0000256" key="14">
    <source>
        <dbReference type="RuleBase" id="RU369042"/>
    </source>
</evidence>
<comment type="function">
    <text evidence="14">Interacts with EME1 to form a DNA structure-specific endonuclease with substrate preference for branched DNA structures with a 5'-end at the branch nick. Typical substrates include 3'-flap structures, D-loops, replication forks and nicked Holliday junctions. May be required in mitosis for the processing of stalled or collapsed replication fork intermediates. May be required in meiosis for the repair of meiosis-specific double strand breaks subsequent to single-end invasion (SEI).</text>
</comment>
<keyword evidence="11 14" id="KW-0234">DNA repair</keyword>
<dbReference type="PANTHER" id="PTHR13451:SF0">
    <property type="entry name" value="CROSSOVER JUNCTION ENDONUCLEASE MUS81"/>
    <property type="match status" value="1"/>
</dbReference>
<feature type="region of interest" description="Disordered" evidence="15">
    <location>
        <begin position="92"/>
        <end position="127"/>
    </location>
</feature>
<dbReference type="GO" id="GO:0003677">
    <property type="term" value="F:DNA binding"/>
    <property type="evidence" value="ECO:0007669"/>
    <property type="project" value="UniProtKB-UniRule"/>
</dbReference>
<dbReference type="InterPro" id="IPR042530">
    <property type="entry name" value="EME1/EME2_C"/>
</dbReference>
<dbReference type="GO" id="GO:0000727">
    <property type="term" value="P:double-strand break repair via break-induced replication"/>
    <property type="evidence" value="ECO:0007669"/>
    <property type="project" value="UniProtKB-UniRule"/>
</dbReference>